<reference evidence="1 2" key="1">
    <citation type="submission" date="2013-10" db="EMBL/GenBank/DDBJ databases">
        <title>The Genome Sequence of Acinetobacter brisouii CIP 110357.</title>
        <authorList>
            <consortium name="The Broad Institute Genomics Platform"/>
            <consortium name="The Broad Institute Genome Sequencing Center for Infectious Disease"/>
            <person name="Cerqueira G."/>
            <person name="Feldgarden M."/>
            <person name="Courvalin P."/>
            <person name="Grillot-Courvalin C."/>
            <person name="Clermont D."/>
            <person name="Rocha E."/>
            <person name="Yoon E.-J."/>
            <person name="Nemec A."/>
            <person name="Young S.K."/>
            <person name="Zeng Q."/>
            <person name="Gargeya S."/>
            <person name="Fitzgerald M."/>
            <person name="Abouelleil A."/>
            <person name="Alvarado L."/>
            <person name="Berlin A.M."/>
            <person name="Chapman S.B."/>
            <person name="Gainer-Dewar J."/>
            <person name="Goldberg J."/>
            <person name="Gnerre S."/>
            <person name="Griggs A."/>
            <person name="Gujja S."/>
            <person name="Hansen M."/>
            <person name="Howarth C."/>
            <person name="Imamovic A."/>
            <person name="Ireland A."/>
            <person name="Larimer J."/>
            <person name="McCowan C."/>
            <person name="Murphy C."/>
            <person name="Pearson M."/>
            <person name="Poon T.W."/>
            <person name="Priest M."/>
            <person name="Roberts A."/>
            <person name="Saif S."/>
            <person name="Shea T."/>
            <person name="Sykes S."/>
            <person name="Wortman J."/>
            <person name="Nusbaum C."/>
            <person name="Birren B."/>
        </authorList>
    </citation>
    <scope>NUCLEOTIDE SEQUENCE [LARGE SCALE GENOMIC DNA]</scope>
    <source>
        <strain evidence="1 2">CIP 110357</strain>
    </source>
</reference>
<dbReference type="AlphaFoldDB" id="V2VW05"/>
<dbReference type="RefSeq" id="WP_004901080.1">
    <property type="nucleotide sequence ID" value="NZ_BBTI01000008.1"/>
</dbReference>
<dbReference type="HOGENOM" id="CLU_2327527_0_0_6"/>
<accession>V2VW05</accession>
<dbReference type="EMBL" id="AYEU01000004">
    <property type="protein sequence ID" value="ESK51924.1"/>
    <property type="molecule type" value="Genomic_DNA"/>
</dbReference>
<name>V2VW05_9GAMM</name>
<dbReference type="OrthoDB" id="6712206at2"/>
<sequence length="98" mass="11233">MAKIEKVIFIHQADEIEITIEEHENQNLDICAEVDWYSLRSSVQLNAVLGEVQRIHNNLKQHFNNLGSLIEIECKGAQQVIKIADIQAAFPNIPIKWI</sequence>
<protein>
    <submittedName>
        <fullName evidence="1">Uncharacterized protein</fullName>
    </submittedName>
</protein>
<dbReference type="Proteomes" id="UP000018418">
    <property type="component" value="Unassembled WGS sequence"/>
</dbReference>
<evidence type="ECO:0000313" key="1">
    <source>
        <dbReference type="EMBL" id="ESK51924.1"/>
    </source>
</evidence>
<evidence type="ECO:0000313" key="2">
    <source>
        <dbReference type="Proteomes" id="UP000018418"/>
    </source>
</evidence>
<proteinExistence type="predicted"/>
<keyword evidence="2" id="KW-1185">Reference proteome</keyword>
<gene>
    <name evidence="1" type="ORF">P255_01019</name>
</gene>
<dbReference type="PATRIC" id="fig|1341683.3.peg.1008"/>
<organism evidence="1 2">
    <name type="scientific">Acinetobacter brisouii CIP 110357</name>
    <dbReference type="NCBI Taxonomy" id="1341683"/>
    <lineage>
        <taxon>Bacteria</taxon>
        <taxon>Pseudomonadati</taxon>
        <taxon>Pseudomonadota</taxon>
        <taxon>Gammaproteobacteria</taxon>
        <taxon>Moraxellales</taxon>
        <taxon>Moraxellaceae</taxon>
        <taxon>Acinetobacter</taxon>
    </lineage>
</organism>
<comment type="caution">
    <text evidence="1">The sequence shown here is derived from an EMBL/GenBank/DDBJ whole genome shotgun (WGS) entry which is preliminary data.</text>
</comment>